<feature type="coiled-coil region" evidence="1">
    <location>
        <begin position="1479"/>
        <end position="1506"/>
    </location>
</feature>
<keyword evidence="1" id="KW-0175">Coiled coil</keyword>
<protein>
    <submittedName>
        <fullName evidence="3">Uncharacterized protein</fullName>
    </submittedName>
</protein>
<feature type="region of interest" description="Disordered" evidence="2">
    <location>
        <begin position="2192"/>
        <end position="2213"/>
    </location>
</feature>
<feature type="region of interest" description="Disordered" evidence="2">
    <location>
        <begin position="1725"/>
        <end position="1749"/>
    </location>
</feature>
<feature type="compositionally biased region" description="Basic and acidic residues" evidence="2">
    <location>
        <begin position="1112"/>
        <end position="1124"/>
    </location>
</feature>
<reference evidence="3 4" key="1">
    <citation type="submission" date="2017-08" db="EMBL/GenBank/DDBJ databases">
        <title>Acidophilic green algal genome provides insights into adaptation to an acidic environment.</title>
        <authorList>
            <person name="Hirooka S."/>
            <person name="Hirose Y."/>
            <person name="Kanesaki Y."/>
            <person name="Higuchi S."/>
            <person name="Fujiwara T."/>
            <person name="Onuma R."/>
            <person name="Era A."/>
            <person name="Ohbayashi R."/>
            <person name="Uzuka A."/>
            <person name="Nozaki H."/>
            <person name="Yoshikawa H."/>
            <person name="Miyagishima S.Y."/>
        </authorList>
    </citation>
    <scope>NUCLEOTIDE SEQUENCE [LARGE SCALE GENOMIC DNA]</scope>
    <source>
        <strain evidence="3 4">NIES-2499</strain>
    </source>
</reference>
<evidence type="ECO:0000313" key="4">
    <source>
        <dbReference type="Proteomes" id="UP000232323"/>
    </source>
</evidence>
<organism evidence="3 4">
    <name type="scientific">Chlamydomonas eustigma</name>
    <dbReference type="NCBI Taxonomy" id="1157962"/>
    <lineage>
        <taxon>Eukaryota</taxon>
        <taxon>Viridiplantae</taxon>
        <taxon>Chlorophyta</taxon>
        <taxon>core chlorophytes</taxon>
        <taxon>Chlorophyceae</taxon>
        <taxon>CS clade</taxon>
        <taxon>Chlamydomonadales</taxon>
        <taxon>Chlamydomonadaceae</taxon>
        <taxon>Chlamydomonas</taxon>
    </lineage>
</organism>
<name>A0A250WYF7_9CHLO</name>
<accession>A0A250WYF7</accession>
<keyword evidence="4" id="KW-1185">Reference proteome</keyword>
<feature type="region of interest" description="Disordered" evidence="2">
    <location>
        <begin position="2256"/>
        <end position="2289"/>
    </location>
</feature>
<feature type="region of interest" description="Disordered" evidence="2">
    <location>
        <begin position="1106"/>
        <end position="1135"/>
    </location>
</feature>
<evidence type="ECO:0000313" key="3">
    <source>
        <dbReference type="EMBL" id="GAX75816.1"/>
    </source>
</evidence>
<sequence length="2289" mass="246502">MSVSNKDVLEVSARVARTLGELRAHQHTRFLTRLQSSSTRYWIELMDASYLALDQYWRTCHRAGDDPASQHHILNAAVSQELLNSLSNLWQTLLDEGISLQDEAVSSDWPIQLLSSTTTPSLAQALHAAIMCLDISTCIVNLLRRISVRTIREPTSHSSSNQMMNSCGSGVPEVSKEFVSSKKKAGGGAEGVENNGIKGSRRLNKDSKMPAASQGFVPTRMGGMGMPEDGPSGLLHTRQAALTIRMGLLKEEVIFLFLTAHCTWYQILQDIALLPALENHTSSSAQRNLQHMTLTLDQQHKVHNHGSRNQLYRTPDENFTLVLTAGFGTEEADDIRQQVAKRAEQHVVSAMCKQQGIMRLAPNCSSHNTDVSGSAGLSSAVQGGSIMGTRDDDYAAAAACFIVIRDQVCRVMTAKAHCNMALALCTSVEVLQPSLLDEDPQVGVEKLLILTAISKLKRNAFCIRMLFSIVQECPILYSNEVDSPPSSNSSSRTDFLESSSLLPYQRLPLLRCLLGRVESDMVVADADLLPPSQTTLSDSFIWQFVLAQWPSMGMAFLGPPAAIQVLKHTLRLLSWFLYPPTLGRKVVIAEPLPGNLECLLHAICSCTYELSASLERLLLTAADITAEGHDDDEATAVTAAAGRGPAVTNAATGMIKAHQPYWSRAAFQQLLVPLELLTRSTRSANNKTTTCGSGGGEAGCDYYDDMLHLLTSPDSSPASFANPYCVALSMMSALNTLWRCTESLKPVVQACAHSYSCALEEDSLAAAAGGVLGMKRYYEGLDETQRMIFEGLVSEVSKLADPGSMVSHILQSTNIRMMSLSHAATAWGTCMTAILATSTAGGNFAAPLDNAHCCTTVADDEARSGSSYNSQDQKNPGAAVASTSLLPQHRHLLDAADEQLDTRTDELDHLRFGVDSNVLLNILQSADMILQSGLVLRLLRLVHQGNENGTDFESTTANNEAIYGPKAAPSWKTGLKSLYSSTAQDLVSAMKYTNMVLGRSLQDDGNSLLGDICIPVGQTLFLAAVFIITELDTLSARPYPRPLPEAAAAATDLAQAARHAAQCDDSRSSSSLSSSVLMEQVAMPLLPCMRRMAMQTAHALQRQTMKAQADSVHVEGRGSADRNYKQPTTSHRNSFGAAGLLSDKIVDHSITTSPSATYNAVDSVRDLACGLMKLISKQRASSSSSSDLLDVKVTTTPLGAAPGNNDILSAAGINILEAAVSDHKQSSQLPGSDNYWQSTGEPCQLLVAEQKQLRHHHDLKPDGYLQIINSPYCSTSSSTFIMDAATLLLLEPVCKIGTLAVQGRQAWEEAESSLRRLDECKARQVTTEGQDIVVLKAVESALNIAMREHLKWTETSSTAGIEALMVVAALGRAAAAAPAYNTAGIGSTECCNSSSTRAPVEHYSHTHEDTTASSISEKTNKQPGAKEMRGGPETLGTSYYMPSLILGGDDADHHATTVLLHGLWHAKVPDLLKSTFGLLERLAEHSLQMQRSLQEMENELEVMQKEGGPAQAKLRSHKNALYLLSGEADCWRQVIACDSRHASQLLTALLSCEITLLEVGGSAALDAIEDVNRHMKNLCSFSSHTLYGNSQHSTPRSLALSSLAAITSSCHLVEACQWLRELMETLIKRPTSLFWEAPLNTICLPPLSPHFKSDAFSCAPGQLHAELRSWLYHGEMQHQMASRLLFLLSKAAERMQLVIHTYLSGTVGRRLQLEPQVHKHSVERAGSECKGTAGPQQHINQKSREGGMNMDSDGGAVRKMEEAVMCLEEATCLLLDFRIMYNNGICQAARDEAVRNRFPEDCCPESVDTKQPNEALLQGRKRGDGQQRAPYLSADHPEAADSSDVIASMSAGEVQQPTCTAAVVQLSVSGTMTLLTQAANVICAEYGGVDKYAQMLGRAIGKLLLAATHLEAAASCMAGMVLKEVRDLTTAIASSSSSVLDEQGDSNNGLVSDILHPQKPAWRRINPFDAASSILEELMVQMDLKGPLESGQAAHKVTISGASTMPACDIIDHPQQKFSESPQHDGAPVANGLWRSSVMPPVLMRSLQRNKQQNKDDGNPHNSTTAGTAVSCRMAINTDNNNADHRPSLSGSSLERTVATNAADGDAGRGVDVSMLLGRIRQLLEGYQYCEVLRLQAMRADWGYCCIQTLGGLYGAHQAVPSCLNPACIRAELADEQPQLLAETATTSISTGWRSSFDNKESSEISSNGCSHNADHHGLKRQAAALQEGVSEAASSTLHVLADDIILGATAGTATTTAATGGSEAGRMKQPSPPTVISASGKLTGPGIK</sequence>
<proteinExistence type="predicted"/>
<feature type="compositionally biased region" description="Basic and acidic residues" evidence="2">
    <location>
        <begin position="1418"/>
        <end position="1430"/>
    </location>
</feature>
<evidence type="ECO:0000256" key="1">
    <source>
        <dbReference type="SAM" id="Coils"/>
    </source>
</evidence>
<comment type="caution">
    <text evidence="3">The sequence shown here is derived from an EMBL/GenBank/DDBJ whole genome shotgun (WGS) entry which is preliminary data.</text>
</comment>
<dbReference type="Proteomes" id="UP000232323">
    <property type="component" value="Unassembled WGS sequence"/>
</dbReference>
<feature type="compositionally biased region" description="Basic and acidic residues" evidence="2">
    <location>
        <begin position="1399"/>
        <end position="1410"/>
    </location>
</feature>
<feature type="region of interest" description="Disordered" evidence="2">
    <location>
        <begin position="1396"/>
        <end position="1433"/>
    </location>
</feature>
<feature type="region of interest" description="Disordered" evidence="2">
    <location>
        <begin position="1804"/>
        <end position="1837"/>
    </location>
</feature>
<gene>
    <name evidence="3" type="ORF">CEUSTIGMA_g3259.t1</name>
</gene>
<evidence type="ECO:0000256" key="2">
    <source>
        <dbReference type="SAM" id="MobiDB-lite"/>
    </source>
</evidence>
<dbReference type="EMBL" id="BEGY01000014">
    <property type="protein sequence ID" value="GAX75816.1"/>
    <property type="molecule type" value="Genomic_DNA"/>
</dbReference>
<feature type="region of interest" description="Disordered" evidence="2">
    <location>
        <begin position="182"/>
        <end position="224"/>
    </location>
</feature>